<keyword evidence="8" id="KW-0812">Transmembrane</keyword>
<evidence type="ECO:0000256" key="4">
    <source>
        <dbReference type="ARBA" id="ARBA00023002"/>
    </source>
</evidence>
<evidence type="ECO:0000256" key="7">
    <source>
        <dbReference type="RuleBase" id="RU000461"/>
    </source>
</evidence>
<keyword evidence="7" id="KW-0503">Monooxygenase</keyword>
<feature type="transmembrane region" description="Helical" evidence="8">
    <location>
        <begin position="6"/>
        <end position="26"/>
    </location>
</feature>
<sequence length="500" mass="57277">MDISSTNIYILATLCIAISTVILKLCKSSRFSKLDHIPYVGHSTWFGPYISAFKYVRNAAQILEEGYAKHKGMPFKVPALGRWIVVLGPRHLEDIKKFADRELSLVEASNDFLNVNHLMGSEVNANPYHISVTRVQLARSLAPYYPDMRDEIFAAFDELLDLKDNEWKSVLAVKTVREIVCRASNRVFVGLPLCRDPEWIEIASRFTIDLATDGITLTMFPKFLVPFVSRILPNAPTSVKRATKLLDSTVKERFRCMRERGDEWSDKPNDILQWLIDEKQDFTTKQLTPRILLTNLVAILSPTSTFTQALYYLAAYPQYVRLLREEVDAIIEEYGWTKEAMAKMWKVDSFLAETERLEGFTVSVQRKAMEDLTLSDGTFIPKGTHIAVPTYIIHRDSTVYQNPGMFDPLRFYKLRSNGTESARHQMVAVNQNYLPFGYGKHACPGRFLAADELKTMLAHVLISYDVKFEGRDTRPSSIKWDTASMPDPTVRVMFRKRARD</sequence>
<dbReference type="InterPro" id="IPR017972">
    <property type="entry name" value="Cyt_P450_CS"/>
</dbReference>
<dbReference type="Pfam" id="PF00067">
    <property type="entry name" value="p450"/>
    <property type="match status" value="1"/>
</dbReference>
<dbReference type="GO" id="GO:0020037">
    <property type="term" value="F:heme binding"/>
    <property type="evidence" value="ECO:0007669"/>
    <property type="project" value="InterPro"/>
</dbReference>
<dbReference type="Proteomes" id="UP000054018">
    <property type="component" value="Unassembled WGS sequence"/>
</dbReference>
<keyword evidence="4 7" id="KW-0560">Oxidoreductase</keyword>
<dbReference type="InterPro" id="IPR001128">
    <property type="entry name" value="Cyt_P450"/>
</dbReference>
<dbReference type="PANTHER" id="PTHR46206">
    <property type="entry name" value="CYTOCHROME P450"/>
    <property type="match status" value="1"/>
</dbReference>
<comment type="similarity">
    <text evidence="2 7">Belongs to the cytochrome P450 family.</text>
</comment>
<accession>A0A0C9YW63</accession>
<gene>
    <name evidence="9" type="ORF">PISMIDRAFT_672792</name>
</gene>
<evidence type="ECO:0000256" key="6">
    <source>
        <dbReference type="PIRSR" id="PIRSR602403-1"/>
    </source>
</evidence>
<dbReference type="InterPro" id="IPR002403">
    <property type="entry name" value="Cyt_P450_E_grp-IV"/>
</dbReference>
<dbReference type="GO" id="GO:0016705">
    <property type="term" value="F:oxidoreductase activity, acting on paired donors, with incorporation or reduction of molecular oxygen"/>
    <property type="evidence" value="ECO:0007669"/>
    <property type="project" value="InterPro"/>
</dbReference>
<dbReference type="Gene3D" id="1.10.630.10">
    <property type="entry name" value="Cytochrome P450"/>
    <property type="match status" value="1"/>
</dbReference>
<proteinExistence type="inferred from homology"/>
<feature type="binding site" description="axial binding residue" evidence="6">
    <location>
        <position position="443"/>
    </location>
    <ligand>
        <name>heme</name>
        <dbReference type="ChEBI" id="CHEBI:30413"/>
    </ligand>
    <ligandPart>
        <name>Fe</name>
        <dbReference type="ChEBI" id="CHEBI:18248"/>
    </ligandPart>
</feature>
<reference evidence="10" key="2">
    <citation type="submission" date="2015-01" db="EMBL/GenBank/DDBJ databases">
        <title>Evolutionary Origins and Diversification of the Mycorrhizal Mutualists.</title>
        <authorList>
            <consortium name="DOE Joint Genome Institute"/>
            <consortium name="Mycorrhizal Genomics Consortium"/>
            <person name="Kohler A."/>
            <person name="Kuo A."/>
            <person name="Nagy L.G."/>
            <person name="Floudas D."/>
            <person name="Copeland A."/>
            <person name="Barry K.W."/>
            <person name="Cichocki N."/>
            <person name="Veneault-Fourrey C."/>
            <person name="LaButti K."/>
            <person name="Lindquist E.A."/>
            <person name="Lipzen A."/>
            <person name="Lundell T."/>
            <person name="Morin E."/>
            <person name="Murat C."/>
            <person name="Riley R."/>
            <person name="Ohm R."/>
            <person name="Sun H."/>
            <person name="Tunlid A."/>
            <person name="Henrissat B."/>
            <person name="Grigoriev I.V."/>
            <person name="Hibbett D.S."/>
            <person name="Martin F."/>
        </authorList>
    </citation>
    <scope>NUCLEOTIDE SEQUENCE [LARGE SCALE GENOMIC DNA]</scope>
    <source>
        <strain evidence="10">441</strain>
    </source>
</reference>
<dbReference type="SUPFAM" id="SSF48264">
    <property type="entry name" value="Cytochrome P450"/>
    <property type="match status" value="1"/>
</dbReference>
<dbReference type="GO" id="GO:0004497">
    <property type="term" value="F:monooxygenase activity"/>
    <property type="evidence" value="ECO:0007669"/>
    <property type="project" value="UniProtKB-KW"/>
</dbReference>
<organism evidence="9 10">
    <name type="scientific">Pisolithus microcarpus 441</name>
    <dbReference type="NCBI Taxonomy" id="765257"/>
    <lineage>
        <taxon>Eukaryota</taxon>
        <taxon>Fungi</taxon>
        <taxon>Dikarya</taxon>
        <taxon>Basidiomycota</taxon>
        <taxon>Agaricomycotina</taxon>
        <taxon>Agaricomycetes</taxon>
        <taxon>Agaricomycetidae</taxon>
        <taxon>Boletales</taxon>
        <taxon>Sclerodermatineae</taxon>
        <taxon>Pisolithaceae</taxon>
        <taxon>Pisolithus</taxon>
    </lineage>
</organism>
<dbReference type="PROSITE" id="PS00086">
    <property type="entry name" value="CYTOCHROME_P450"/>
    <property type="match status" value="1"/>
</dbReference>
<dbReference type="CDD" id="cd11041">
    <property type="entry name" value="CYP503A1-like"/>
    <property type="match status" value="1"/>
</dbReference>
<dbReference type="InterPro" id="IPR036396">
    <property type="entry name" value="Cyt_P450_sf"/>
</dbReference>
<dbReference type="HOGENOM" id="CLU_022195_0_2_1"/>
<keyword evidence="5 6" id="KW-0408">Iron</keyword>
<comment type="cofactor">
    <cofactor evidence="1 6">
        <name>heme</name>
        <dbReference type="ChEBI" id="CHEBI:30413"/>
    </cofactor>
</comment>
<keyword evidence="10" id="KW-1185">Reference proteome</keyword>
<dbReference type="OrthoDB" id="1844152at2759"/>
<dbReference type="STRING" id="765257.A0A0C9YW63"/>
<evidence type="ECO:0000256" key="2">
    <source>
        <dbReference type="ARBA" id="ARBA00010617"/>
    </source>
</evidence>
<evidence type="ECO:0000256" key="5">
    <source>
        <dbReference type="ARBA" id="ARBA00023004"/>
    </source>
</evidence>
<evidence type="ECO:0000256" key="8">
    <source>
        <dbReference type="SAM" id="Phobius"/>
    </source>
</evidence>
<evidence type="ECO:0008006" key="11">
    <source>
        <dbReference type="Google" id="ProtNLM"/>
    </source>
</evidence>
<dbReference type="GO" id="GO:0005506">
    <property type="term" value="F:iron ion binding"/>
    <property type="evidence" value="ECO:0007669"/>
    <property type="project" value="InterPro"/>
</dbReference>
<evidence type="ECO:0000256" key="1">
    <source>
        <dbReference type="ARBA" id="ARBA00001971"/>
    </source>
</evidence>
<keyword evidence="3 6" id="KW-0479">Metal-binding</keyword>
<name>A0A0C9YW63_9AGAM</name>
<dbReference type="AlphaFoldDB" id="A0A0C9YW63"/>
<dbReference type="PRINTS" id="PR00465">
    <property type="entry name" value="EP450IV"/>
</dbReference>
<keyword evidence="8" id="KW-1133">Transmembrane helix</keyword>
<evidence type="ECO:0000256" key="3">
    <source>
        <dbReference type="ARBA" id="ARBA00022723"/>
    </source>
</evidence>
<evidence type="ECO:0000313" key="9">
    <source>
        <dbReference type="EMBL" id="KIK29335.1"/>
    </source>
</evidence>
<keyword evidence="8" id="KW-0472">Membrane</keyword>
<evidence type="ECO:0000313" key="10">
    <source>
        <dbReference type="Proteomes" id="UP000054018"/>
    </source>
</evidence>
<protein>
    <recommendedName>
        <fullName evidence="11">Cytochrome P450</fullName>
    </recommendedName>
</protein>
<keyword evidence="6 7" id="KW-0349">Heme</keyword>
<reference evidence="9 10" key="1">
    <citation type="submission" date="2014-04" db="EMBL/GenBank/DDBJ databases">
        <authorList>
            <consortium name="DOE Joint Genome Institute"/>
            <person name="Kuo A."/>
            <person name="Kohler A."/>
            <person name="Costa M.D."/>
            <person name="Nagy L.G."/>
            <person name="Floudas D."/>
            <person name="Copeland A."/>
            <person name="Barry K.W."/>
            <person name="Cichocki N."/>
            <person name="Veneault-Fourrey C."/>
            <person name="LaButti K."/>
            <person name="Lindquist E.A."/>
            <person name="Lipzen A."/>
            <person name="Lundell T."/>
            <person name="Morin E."/>
            <person name="Murat C."/>
            <person name="Sun H."/>
            <person name="Tunlid A."/>
            <person name="Henrissat B."/>
            <person name="Grigoriev I.V."/>
            <person name="Hibbett D.S."/>
            <person name="Martin F."/>
            <person name="Nordberg H.P."/>
            <person name="Cantor M.N."/>
            <person name="Hua S.X."/>
        </authorList>
    </citation>
    <scope>NUCLEOTIDE SEQUENCE [LARGE SCALE GENOMIC DNA]</scope>
    <source>
        <strain evidence="9 10">441</strain>
    </source>
</reference>
<dbReference type="EMBL" id="KN833690">
    <property type="protein sequence ID" value="KIK29335.1"/>
    <property type="molecule type" value="Genomic_DNA"/>
</dbReference>